<dbReference type="Pfam" id="PF00685">
    <property type="entry name" value="Sulfotransfer_1"/>
    <property type="match status" value="1"/>
</dbReference>
<dbReference type="Proteomes" id="UP000693970">
    <property type="component" value="Unassembled WGS sequence"/>
</dbReference>
<accession>A0A9K3KW65</accession>
<reference evidence="3" key="2">
    <citation type="submission" date="2021-04" db="EMBL/GenBank/DDBJ databases">
        <authorList>
            <person name="Podell S."/>
        </authorList>
    </citation>
    <scope>NUCLEOTIDE SEQUENCE</scope>
    <source>
        <strain evidence="3">Hildebrandi</strain>
    </source>
</reference>
<feature type="region of interest" description="Disordered" evidence="1">
    <location>
        <begin position="473"/>
        <end position="495"/>
    </location>
</feature>
<reference evidence="3" key="1">
    <citation type="journal article" date="2021" name="Sci. Rep.">
        <title>Diploid genomic architecture of Nitzschia inconspicua, an elite biomass production diatom.</title>
        <authorList>
            <person name="Oliver A."/>
            <person name="Podell S."/>
            <person name="Pinowska A."/>
            <person name="Traller J.C."/>
            <person name="Smith S.R."/>
            <person name="McClure R."/>
            <person name="Beliaev A."/>
            <person name="Bohutskyi P."/>
            <person name="Hill E.A."/>
            <person name="Rabines A."/>
            <person name="Zheng H."/>
            <person name="Allen L.Z."/>
            <person name="Kuo A."/>
            <person name="Grigoriev I.V."/>
            <person name="Allen A.E."/>
            <person name="Hazlebeck D."/>
            <person name="Allen E.E."/>
        </authorList>
    </citation>
    <scope>NUCLEOTIDE SEQUENCE</scope>
    <source>
        <strain evidence="3">Hildebrandi</strain>
    </source>
</reference>
<comment type="caution">
    <text evidence="3">The sequence shown here is derived from an EMBL/GenBank/DDBJ whole genome shotgun (WGS) entry which is preliminary data.</text>
</comment>
<organism evidence="3 4">
    <name type="scientific">Nitzschia inconspicua</name>
    <dbReference type="NCBI Taxonomy" id="303405"/>
    <lineage>
        <taxon>Eukaryota</taxon>
        <taxon>Sar</taxon>
        <taxon>Stramenopiles</taxon>
        <taxon>Ochrophyta</taxon>
        <taxon>Bacillariophyta</taxon>
        <taxon>Bacillariophyceae</taxon>
        <taxon>Bacillariophycidae</taxon>
        <taxon>Bacillariales</taxon>
        <taxon>Bacillariaceae</taxon>
        <taxon>Nitzschia</taxon>
    </lineage>
</organism>
<feature type="domain" description="Sulfotransferase" evidence="2">
    <location>
        <begin position="177"/>
        <end position="339"/>
    </location>
</feature>
<dbReference type="EMBL" id="JAGRRH010000018">
    <property type="protein sequence ID" value="KAG7351083.1"/>
    <property type="molecule type" value="Genomic_DNA"/>
</dbReference>
<dbReference type="PANTHER" id="PTHR45964:SF5">
    <property type="entry name" value="WSCD FAMILY MEMBER CG9164"/>
    <property type="match status" value="1"/>
</dbReference>
<protein>
    <submittedName>
        <fullName evidence="3">Sulfotransferase family protein</fullName>
    </submittedName>
</protein>
<proteinExistence type="predicted"/>
<dbReference type="OrthoDB" id="5985073at2759"/>
<evidence type="ECO:0000313" key="4">
    <source>
        <dbReference type="Proteomes" id="UP000693970"/>
    </source>
</evidence>
<keyword evidence="4" id="KW-1185">Reference proteome</keyword>
<dbReference type="PANTHER" id="PTHR45964">
    <property type="entry name" value="WSCD FAMILY MEMBER CG9164"/>
    <property type="match status" value="1"/>
</dbReference>
<sequence length="495" mass="58016">MQRLNDRYILSVILSFLTETEGTSLLLCRKSWATRVLPIFRLPPGEGKVIENVDQPQVNGRRPHRHRFIVYPVPDAATRLDRLNTRKWRRIWKQMLSKYHERYYNESIREIAKKEWIKTHHKRSDTESAEESSMVRRTNSRQALLQFWSPVLEKSLLHLQQQQPSSSSSGLFLPGITLLASYPRSGNTYVRSLLESITGFVTLSDTRSDRSLSIALAEQHGLVGEGLCQPPLCKTHWPERMGCGHYQANRVILLVRNPWDAIDSYWHLNATNTHTQKVTAEVYHQHQDLFQSLVRNELHVWSAFLDFYWNDQSVEVLLVRYEDLMRNPQHEMQRILTFCTPSDWWRPRLDTVVGQNVESGRIHGYQSATSNSNGSASSGIGRTLKVELYQRKLLEDLRDKIDHLDPSRWMYRLGYDIWQQDFPNNLARMPDLPVHRNSQLANSNCDTISVNDSVHKELRPRNSPFGRNMRLWRRQHTNNDQNPFPTVSFEKRRKN</sequence>
<evidence type="ECO:0000256" key="1">
    <source>
        <dbReference type="SAM" id="MobiDB-lite"/>
    </source>
</evidence>
<evidence type="ECO:0000259" key="2">
    <source>
        <dbReference type="Pfam" id="PF00685"/>
    </source>
</evidence>
<dbReference type="GO" id="GO:0008146">
    <property type="term" value="F:sulfotransferase activity"/>
    <property type="evidence" value="ECO:0007669"/>
    <property type="project" value="InterPro"/>
</dbReference>
<gene>
    <name evidence="3" type="ORF">IV203_010443</name>
</gene>
<dbReference type="InterPro" id="IPR051589">
    <property type="entry name" value="Sialate-O-sulfotransferase"/>
</dbReference>
<evidence type="ECO:0000313" key="3">
    <source>
        <dbReference type="EMBL" id="KAG7351083.1"/>
    </source>
</evidence>
<dbReference type="InterPro" id="IPR000863">
    <property type="entry name" value="Sulfotransferase_dom"/>
</dbReference>
<dbReference type="AlphaFoldDB" id="A0A9K3KW65"/>
<name>A0A9K3KW65_9STRA</name>